<dbReference type="InterPro" id="IPR002347">
    <property type="entry name" value="SDR_fam"/>
</dbReference>
<comment type="caution">
    <text evidence="3">The sequence shown here is derived from an EMBL/GenBank/DDBJ whole genome shotgun (WGS) entry which is preliminary data.</text>
</comment>
<name>A0A2G5P5Z1_9MYCO</name>
<reference evidence="3 4" key="1">
    <citation type="journal article" date="2017" name="Infect. Genet. Evol.">
        <title>The new phylogeny of the genus Mycobacterium: The old and the news.</title>
        <authorList>
            <person name="Tortoli E."/>
            <person name="Fedrizzi T."/>
            <person name="Meehan C.J."/>
            <person name="Trovato A."/>
            <person name="Grottola A."/>
            <person name="Giacobazzi E."/>
            <person name="Serpini G.F."/>
            <person name="Tagliazucchi S."/>
            <person name="Fabio A."/>
            <person name="Bettua C."/>
            <person name="Bertorelli R."/>
            <person name="Frascaro F."/>
            <person name="De Sanctis V."/>
            <person name="Pecorari M."/>
            <person name="Jousson O."/>
            <person name="Segata N."/>
            <person name="Cirillo D.M."/>
        </authorList>
    </citation>
    <scope>NUCLEOTIDE SEQUENCE [LARGE SCALE GENOMIC DNA]</scope>
    <source>
        <strain evidence="3 4">CIP1034565</strain>
    </source>
</reference>
<protein>
    <submittedName>
        <fullName evidence="3">Short chain dehydrogenase</fullName>
    </submittedName>
</protein>
<dbReference type="NCBIfam" id="NF005868">
    <property type="entry name" value="PRK07806.1"/>
    <property type="match status" value="1"/>
</dbReference>
<dbReference type="SUPFAM" id="SSF51735">
    <property type="entry name" value="NAD(P)-binding Rossmann-fold domains"/>
    <property type="match status" value="1"/>
</dbReference>
<evidence type="ECO:0000313" key="3">
    <source>
        <dbReference type="EMBL" id="PIB73781.1"/>
    </source>
</evidence>
<comment type="similarity">
    <text evidence="1">Belongs to the short-chain dehydrogenases/reductases (SDR) family.</text>
</comment>
<dbReference type="OrthoDB" id="4373846at2"/>
<dbReference type="AlphaFoldDB" id="A0A2G5P5Z1"/>
<keyword evidence="2" id="KW-0560">Oxidoreductase</keyword>
<sequence>MHTDTQPQVALVTGASCGLGAEVARQLAQNGAQVIVAYRDNRDDADAVVADIRGAGGEARALETDILDGDSVSAMTDDIRRQFGHIDTLVLNATAVPVSADAKAAKRDAQRKFVAAALELMAPGSRIVFVTSNQAHFYPNKGVLKGYEPILASKRDDESDLYAMRPEISRRGVACTVVTGDFLEAAEDSPEAQALAHQHDPAVPQVAAAVALATVQPLPASIVYADTSAPAANPGAILPDRLLSQLATWHESTAVGRKVREFANVS</sequence>
<dbReference type="PANTHER" id="PTHR43669:SF3">
    <property type="entry name" value="ALCOHOL DEHYDROGENASE, PUTATIVE (AFU_ORTHOLOGUE AFUA_3G03445)-RELATED"/>
    <property type="match status" value="1"/>
</dbReference>
<dbReference type="Gene3D" id="3.40.50.720">
    <property type="entry name" value="NAD(P)-binding Rossmann-like Domain"/>
    <property type="match status" value="1"/>
</dbReference>
<gene>
    <name evidence="3" type="ORF">CQY22_015480</name>
</gene>
<proteinExistence type="inferred from homology"/>
<dbReference type="Pfam" id="PF00106">
    <property type="entry name" value="adh_short"/>
    <property type="match status" value="1"/>
</dbReference>
<dbReference type="PANTHER" id="PTHR43669">
    <property type="entry name" value="5-KETO-D-GLUCONATE 5-REDUCTASE"/>
    <property type="match status" value="1"/>
</dbReference>
<dbReference type="RefSeq" id="WP_090593764.1">
    <property type="nucleotide sequence ID" value="NZ_CP104302.1"/>
</dbReference>
<evidence type="ECO:0000256" key="2">
    <source>
        <dbReference type="ARBA" id="ARBA00023002"/>
    </source>
</evidence>
<dbReference type="InterPro" id="IPR036291">
    <property type="entry name" value="NAD(P)-bd_dom_sf"/>
</dbReference>
<evidence type="ECO:0000313" key="4">
    <source>
        <dbReference type="Proteomes" id="UP000230551"/>
    </source>
</evidence>
<evidence type="ECO:0000256" key="1">
    <source>
        <dbReference type="ARBA" id="ARBA00006484"/>
    </source>
</evidence>
<accession>A0A2G5P5Z1</accession>
<organism evidence="3 4">
    <name type="scientific">Mycolicibacterium brumae</name>
    <dbReference type="NCBI Taxonomy" id="85968"/>
    <lineage>
        <taxon>Bacteria</taxon>
        <taxon>Bacillati</taxon>
        <taxon>Actinomycetota</taxon>
        <taxon>Actinomycetes</taxon>
        <taxon>Mycobacteriales</taxon>
        <taxon>Mycobacteriaceae</taxon>
        <taxon>Mycolicibacterium</taxon>
    </lineage>
</organism>
<dbReference type="EMBL" id="PDCN02000024">
    <property type="protein sequence ID" value="PIB73781.1"/>
    <property type="molecule type" value="Genomic_DNA"/>
</dbReference>
<dbReference type="STRING" id="85968.GCA_900073015_03833"/>
<dbReference type="Proteomes" id="UP000230551">
    <property type="component" value="Unassembled WGS sequence"/>
</dbReference>
<dbReference type="GO" id="GO:0016491">
    <property type="term" value="F:oxidoreductase activity"/>
    <property type="evidence" value="ECO:0007669"/>
    <property type="project" value="UniProtKB-KW"/>
</dbReference>
<dbReference type="PRINTS" id="PR00081">
    <property type="entry name" value="GDHRDH"/>
</dbReference>
<keyword evidence="4" id="KW-1185">Reference proteome</keyword>